<dbReference type="Proteomes" id="UP001189429">
    <property type="component" value="Unassembled WGS sequence"/>
</dbReference>
<evidence type="ECO:0000313" key="2">
    <source>
        <dbReference type="Proteomes" id="UP001189429"/>
    </source>
</evidence>
<protein>
    <recommendedName>
        <fullName evidence="3">PH domain-containing protein</fullName>
    </recommendedName>
</protein>
<name>A0ABN9WSH2_9DINO</name>
<evidence type="ECO:0000313" key="1">
    <source>
        <dbReference type="EMBL" id="CAK0888444.1"/>
    </source>
</evidence>
<dbReference type="EMBL" id="CAUYUJ010019075">
    <property type="protein sequence ID" value="CAK0888444.1"/>
    <property type="molecule type" value="Genomic_DNA"/>
</dbReference>
<evidence type="ECO:0008006" key="3">
    <source>
        <dbReference type="Google" id="ProtNLM"/>
    </source>
</evidence>
<keyword evidence="2" id="KW-1185">Reference proteome</keyword>
<gene>
    <name evidence="1" type="ORF">PCOR1329_LOCUS69239</name>
</gene>
<feature type="non-terminal residue" evidence="1">
    <location>
        <position position="1"/>
    </location>
</feature>
<comment type="caution">
    <text evidence="1">The sequence shown here is derived from an EMBL/GenBank/DDBJ whole genome shotgun (WGS) entry which is preliminary data.</text>
</comment>
<reference evidence="1" key="1">
    <citation type="submission" date="2023-10" db="EMBL/GenBank/DDBJ databases">
        <authorList>
            <person name="Chen Y."/>
            <person name="Shah S."/>
            <person name="Dougan E. K."/>
            <person name="Thang M."/>
            <person name="Chan C."/>
        </authorList>
    </citation>
    <scope>NUCLEOTIDE SEQUENCE [LARGE SCALE GENOMIC DNA]</scope>
</reference>
<sequence>GCAEVDCAGASGALAEGQEPVLSSCYDEMPVELPSAERSEPAARFQAGALEEPPGPPLRSASMFLLQPGSRMRQVRVHLHCSGLALEPVSASSDEPSAPREFRALSPFCVTEQLEDPEISDQLGRPAGAFKLTELRQGGDVVRFFGLWDADDAQDELDRWICEIQRVTAEITSSMFSAVGISPWPLPDVAATFARILAGHLLVSDEGDTIVRYFCELRAHSEGKAALVMYSNCWCAQEIRGLPLVADTFISQSRCEGSTVFSVGSKRFSAQSGPEKDLWLRAIINTKARHRAPGVKKDRGGGP</sequence>
<accession>A0ABN9WSH2</accession>
<proteinExistence type="predicted"/>
<organism evidence="1 2">
    <name type="scientific">Prorocentrum cordatum</name>
    <dbReference type="NCBI Taxonomy" id="2364126"/>
    <lineage>
        <taxon>Eukaryota</taxon>
        <taxon>Sar</taxon>
        <taxon>Alveolata</taxon>
        <taxon>Dinophyceae</taxon>
        <taxon>Prorocentrales</taxon>
        <taxon>Prorocentraceae</taxon>
        <taxon>Prorocentrum</taxon>
    </lineage>
</organism>